<dbReference type="AlphaFoldDB" id="A0AAN6WNP3"/>
<keyword evidence="4" id="KW-0472">Membrane</keyword>
<dbReference type="PANTHER" id="PTHR46093:SF18">
    <property type="entry name" value="FIBRONECTIN TYPE-III DOMAIN-CONTAINING PROTEIN"/>
    <property type="match status" value="1"/>
</dbReference>
<reference evidence="6" key="1">
    <citation type="journal article" date="2023" name="Mol. Phylogenet. Evol.">
        <title>Genome-scale phylogeny and comparative genomics of the fungal order Sordariales.</title>
        <authorList>
            <person name="Hensen N."/>
            <person name="Bonometti L."/>
            <person name="Westerberg I."/>
            <person name="Brannstrom I.O."/>
            <person name="Guillou S."/>
            <person name="Cros-Aarteil S."/>
            <person name="Calhoun S."/>
            <person name="Haridas S."/>
            <person name="Kuo A."/>
            <person name="Mondo S."/>
            <person name="Pangilinan J."/>
            <person name="Riley R."/>
            <person name="LaButti K."/>
            <person name="Andreopoulos B."/>
            <person name="Lipzen A."/>
            <person name="Chen C."/>
            <person name="Yan M."/>
            <person name="Daum C."/>
            <person name="Ng V."/>
            <person name="Clum A."/>
            <person name="Steindorff A."/>
            <person name="Ohm R.A."/>
            <person name="Martin F."/>
            <person name="Silar P."/>
            <person name="Natvig D.O."/>
            <person name="Lalanne C."/>
            <person name="Gautier V."/>
            <person name="Ament-Velasquez S.L."/>
            <person name="Kruys A."/>
            <person name="Hutchinson M.I."/>
            <person name="Powell A.J."/>
            <person name="Barry K."/>
            <person name="Miller A.N."/>
            <person name="Grigoriev I.V."/>
            <person name="Debuchy R."/>
            <person name="Gladieux P."/>
            <person name="Hiltunen Thoren M."/>
            <person name="Johannesson H."/>
        </authorList>
    </citation>
    <scope>NUCLEOTIDE SEQUENCE</scope>
    <source>
        <strain evidence="6">PSN309</strain>
    </source>
</reference>
<evidence type="ECO:0000256" key="1">
    <source>
        <dbReference type="ARBA" id="ARBA00022441"/>
    </source>
</evidence>
<evidence type="ECO:0000256" key="4">
    <source>
        <dbReference type="SAM" id="Phobius"/>
    </source>
</evidence>
<feature type="chain" id="PRO_5042959086" description="Kelch repeat protein" evidence="5">
    <location>
        <begin position="31"/>
        <end position="604"/>
    </location>
</feature>
<feature type="signal peptide" evidence="5">
    <location>
        <begin position="1"/>
        <end position="30"/>
    </location>
</feature>
<feature type="compositionally biased region" description="Low complexity" evidence="3">
    <location>
        <begin position="461"/>
        <end position="476"/>
    </location>
</feature>
<dbReference type="InterPro" id="IPR015915">
    <property type="entry name" value="Kelch-typ_b-propeller"/>
</dbReference>
<comment type="caution">
    <text evidence="6">The sequence shown here is derived from an EMBL/GenBank/DDBJ whole genome shotgun (WGS) entry which is preliminary data.</text>
</comment>
<gene>
    <name evidence="6" type="ORF">QBC35DRAFT_504122</name>
</gene>
<feature type="transmembrane region" description="Helical" evidence="4">
    <location>
        <begin position="490"/>
        <end position="514"/>
    </location>
</feature>
<keyword evidence="1" id="KW-0880">Kelch repeat</keyword>
<feature type="region of interest" description="Disordered" evidence="3">
    <location>
        <begin position="457"/>
        <end position="488"/>
    </location>
</feature>
<reference evidence="6" key="2">
    <citation type="submission" date="2023-05" db="EMBL/GenBank/DDBJ databases">
        <authorList>
            <consortium name="Lawrence Berkeley National Laboratory"/>
            <person name="Steindorff A."/>
            <person name="Hensen N."/>
            <person name="Bonometti L."/>
            <person name="Westerberg I."/>
            <person name="Brannstrom I.O."/>
            <person name="Guillou S."/>
            <person name="Cros-Aarteil S."/>
            <person name="Calhoun S."/>
            <person name="Haridas S."/>
            <person name="Kuo A."/>
            <person name="Mondo S."/>
            <person name="Pangilinan J."/>
            <person name="Riley R."/>
            <person name="Labutti K."/>
            <person name="Andreopoulos B."/>
            <person name="Lipzen A."/>
            <person name="Chen C."/>
            <person name="Yanf M."/>
            <person name="Daum C."/>
            <person name="Ng V."/>
            <person name="Clum A."/>
            <person name="Ohm R."/>
            <person name="Martin F."/>
            <person name="Silar P."/>
            <person name="Natvig D."/>
            <person name="Lalanne C."/>
            <person name="Gautier V."/>
            <person name="Ament-Velasquez S.L."/>
            <person name="Kruys A."/>
            <person name="Hutchinson M.I."/>
            <person name="Powell A.J."/>
            <person name="Barry K."/>
            <person name="Miller A.N."/>
            <person name="Grigoriev I.V."/>
            <person name="Debuchy R."/>
            <person name="Gladieux P."/>
            <person name="Thoren M.H."/>
            <person name="Johannesson H."/>
        </authorList>
    </citation>
    <scope>NUCLEOTIDE SEQUENCE</scope>
    <source>
        <strain evidence="6">PSN309</strain>
    </source>
</reference>
<evidence type="ECO:0008006" key="8">
    <source>
        <dbReference type="Google" id="ProtNLM"/>
    </source>
</evidence>
<dbReference type="Proteomes" id="UP001302126">
    <property type="component" value="Unassembled WGS sequence"/>
</dbReference>
<dbReference type="PANTHER" id="PTHR46093">
    <property type="entry name" value="ACYL-COA-BINDING DOMAIN-CONTAINING PROTEIN 5"/>
    <property type="match status" value="1"/>
</dbReference>
<keyword evidence="4" id="KW-0812">Transmembrane</keyword>
<evidence type="ECO:0000256" key="5">
    <source>
        <dbReference type="SAM" id="SignalP"/>
    </source>
</evidence>
<keyword evidence="2" id="KW-0677">Repeat</keyword>
<protein>
    <recommendedName>
        <fullName evidence="8">Kelch repeat protein</fullName>
    </recommendedName>
</protein>
<keyword evidence="5" id="KW-0732">Signal</keyword>
<evidence type="ECO:0000313" key="6">
    <source>
        <dbReference type="EMBL" id="KAK4185204.1"/>
    </source>
</evidence>
<sequence>MSARSRVASPFFILLRGLLSWLALLEGVDAQQLQDVPSPQRYMRKAHVRGTVIGNYLYMFGGEVSQLGQDRDQNDERLAPGWAQNVINSTVSIDMSKSWSAASVSMRAIPKPSGIPSKSRVSIWTDVTAQEVYMWGGVYPFGSGTLDPAVYKFSVGDDTTGGGTWTEEKPQAGGGLLAKDLLSPDQGAFANTADTGFVIGGESHGWTMRRAQNQAISGMMTFNMKTKVYQNGTTDNFSPVGGKSLVGAMAHFVPNFGSNGVIFLFGGHFLLVDKEIKLKDGEPLDMRKLTFFDPVTKETFTQVTTGDIPETPRIASCVAGYATPDKKGYDIFIMGGANMRDGERVYQDAYILSLPGFVWTKLPIPHGGQRAWHHCVAVGKRQVLSIGGHSQPSGWRTQDPAPQGLLLFDMTTLTWKYDYEANDKEYESADSIKEWYKAGSMANVQWASPEVKKLFATTPASNDNSTTVDSDTDTTSPSKQTPPESKSAPVGAIVGGVVGGIAAIAIIGAAYWFLIRRWKQKREAVDPENTNNPHFSDYPGGRSGMVVNHSRSPSELPAKFKYVPSTAQEMYGSNEYSELPAYVRDGDGHGRPGAPAELDGGHRI</sequence>
<proteinExistence type="predicted"/>
<dbReference type="EMBL" id="MU864457">
    <property type="protein sequence ID" value="KAK4185204.1"/>
    <property type="molecule type" value="Genomic_DNA"/>
</dbReference>
<evidence type="ECO:0000256" key="3">
    <source>
        <dbReference type="SAM" id="MobiDB-lite"/>
    </source>
</evidence>
<keyword evidence="4" id="KW-1133">Transmembrane helix</keyword>
<evidence type="ECO:0000313" key="7">
    <source>
        <dbReference type="Proteomes" id="UP001302126"/>
    </source>
</evidence>
<name>A0AAN6WNP3_9PEZI</name>
<accession>A0AAN6WNP3</accession>
<evidence type="ECO:0000256" key="2">
    <source>
        <dbReference type="ARBA" id="ARBA00022737"/>
    </source>
</evidence>
<keyword evidence="7" id="KW-1185">Reference proteome</keyword>
<dbReference type="SUPFAM" id="SSF117281">
    <property type="entry name" value="Kelch motif"/>
    <property type="match status" value="1"/>
</dbReference>
<dbReference type="Gene3D" id="2.120.10.80">
    <property type="entry name" value="Kelch-type beta propeller"/>
    <property type="match status" value="1"/>
</dbReference>
<feature type="region of interest" description="Disordered" evidence="3">
    <location>
        <begin position="583"/>
        <end position="604"/>
    </location>
</feature>
<organism evidence="6 7">
    <name type="scientific">Podospora australis</name>
    <dbReference type="NCBI Taxonomy" id="1536484"/>
    <lineage>
        <taxon>Eukaryota</taxon>
        <taxon>Fungi</taxon>
        <taxon>Dikarya</taxon>
        <taxon>Ascomycota</taxon>
        <taxon>Pezizomycotina</taxon>
        <taxon>Sordariomycetes</taxon>
        <taxon>Sordariomycetidae</taxon>
        <taxon>Sordariales</taxon>
        <taxon>Podosporaceae</taxon>
        <taxon>Podospora</taxon>
    </lineage>
</organism>